<evidence type="ECO:0000313" key="3">
    <source>
        <dbReference type="Proteomes" id="UP000677918"/>
    </source>
</evidence>
<protein>
    <recommendedName>
        <fullName evidence="1">YqbQ/XkdQ domain-containing protein</fullName>
    </recommendedName>
</protein>
<dbReference type="SUPFAM" id="SSF69279">
    <property type="entry name" value="Phage tail proteins"/>
    <property type="match status" value="1"/>
</dbReference>
<proteinExistence type="predicted"/>
<feature type="domain" description="YqbQ/XkdQ" evidence="1">
    <location>
        <begin position="21"/>
        <end position="316"/>
    </location>
</feature>
<evidence type="ECO:0000259" key="1">
    <source>
        <dbReference type="Pfam" id="PF24032"/>
    </source>
</evidence>
<dbReference type="RefSeq" id="WP_213413710.1">
    <property type="nucleotide sequence ID" value="NZ_BOVK01000062.1"/>
</dbReference>
<name>A0A8J4H4W9_9BACL</name>
<keyword evidence="3" id="KW-1185">Reference proteome</keyword>
<dbReference type="Proteomes" id="UP000677918">
    <property type="component" value="Unassembled WGS sequence"/>
</dbReference>
<dbReference type="AlphaFoldDB" id="A0A8J4H4W9"/>
<organism evidence="2 3">
    <name type="scientific">Xylanibacillus composti</name>
    <dbReference type="NCBI Taxonomy" id="1572762"/>
    <lineage>
        <taxon>Bacteria</taxon>
        <taxon>Bacillati</taxon>
        <taxon>Bacillota</taxon>
        <taxon>Bacilli</taxon>
        <taxon>Bacillales</taxon>
        <taxon>Paenibacillaceae</taxon>
        <taxon>Xylanibacillus</taxon>
    </lineage>
</organism>
<dbReference type="InterPro" id="IPR056937">
    <property type="entry name" value="YqbQ/XkdQ"/>
</dbReference>
<comment type="caution">
    <text evidence="2">The sequence shown here is derived from an EMBL/GenBank/DDBJ whole genome shotgun (WGS) entry which is preliminary data.</text>
</comment>
<sequence length="331" mass="37409">MKGAEVIWNEQREIAALITGMTWSGDIVQAPRRLEFNLRNTTNGENRALPLAEGDTIRWLQDGQEQFRGILFSSSRNGRAEESWVAYDESIYLTRNTDSRRIRRQTATQFIRELCADFHLQTGELDDTGYVIPDLKMANQSLWNMMVMALTETAKQNQQRFHLQSREGKLHLVNRSRNVLQWMLRSGSTLLDISATRSIEEMSTRVKVVASDRDRNPVEAVREDAALVARYGLMQHLESVDPEMTRSEMDQLARSLLAAVGKVQQQTEVEAIGNLDVLAGKLIYVKDALTETDGAFYVSSDSHTIGPTGHRMRLTLSFTDDLPSMEADQAG</sequence>
<evidence type="ECO:0000313" key="2">
    <source>
        <dbReference type="EMBL" id="GIQ70904.1"/>
    </source>
</evidence>
<dbReference type="EMBL" id="BOVK01000062">
    <property type="protein sequence ID" value="GIQ70904.1"/>
    <property type="molecule type" value="Genomic_DNA"/>
</dbReference>
<reference evidence="2" key="1">
    <citation type="submission" date="2021-04" db="EMBL/GenBank/DDBJ databases">
        <title>Draft genome sequence of Xylanibacillus composti strain K13.</title>
        <authorList>
            <person name="Uke A."/>
            <person name="Chhe C."/>
            <person name="Baramee S."/>
            <person name="Kosugi A."/>
        </authorList>
    </citation>
    <scope>NUCLEOTIDE SEQUENCE</scope>
    <source>
        <strain evidence="2">K13</strain>
    </source>
</reference>
<gene>
    <name evidence="2" type="primary">yqbQ</name>
    <name evidence="2" type="ORF">XYCOK13_37280</name>
</gene>
<accession>A0A8J4H4W9</accession>
<dbReference type="Pfam" id="PF24032">
    <property type="entry name" value="YQBQ"/>
    <property type="match status" value="1"/>
</dbReference>